<evidence type="ECO:0000313" key="1">
    <source>
        <dbReference type="EMBL" id="GFY88347.1"/>
    </source>
</evidence>
<evidence type="ECO:0000313" key="2">
    <source>
        <dbReference type="Proteomes" id="UP000585474"/>
    </source>
</evidence>
<dbReference type="OrthoDB" id="1741851at2759"/>
<gene>
    <name evidence="1" type="ORF">Acr_06g0002870</name>
</gene>
<dbReference type="AlphaFoldDB" id="A0A7J0ES14"/>
<keyword evidence="2" id="KW-1185">Reference proteome</keyword>
<proteinExistence type="predicted"/>
<organism evidence="1 2">
    <name type="scientific">Actinidia rufa</name>
    <dbReference type="NCBI Taxonomy" id="165716"/>
    <lineage>
        <taxon>Eukaryota</taxon>
        <taxon>Viridiplantae</taxon>
        <taxon>Streptophyta</taxon>
        <taxon>Embryophyta</taxon>
        <taxon>Tracheophyta</taxon>
        <taxon>Spermatophyta</taxon>
        <taxon>Magnoliopsida</taxon>
        <taxon>eudicotyledons</taxon>
        <taxon>Gunneridae</taxon>
        <taxon>Pentapetalae</taxon>
        <taxon>asterids</taxon>
        <taxon>Ericales</taxon>
        <taxon>Actinidiaceae</taxon>
        <taxon>Actinidia</taxon>
    </lineage>
</organism>
<name>A0A7J0ES14_9ERIC</name>
<sequence length="170" mass="19267">MTQEAGSFSLKQYDDDNHTFVIWKTNNMHWISGESDDINSYTEMPKGVEAMLANFSNVIGGSPRSFVPSVLEYELFDVVSTGRRLRCVKLLWQFLGAVIVRLGRPCYESDKLQRGMPAEFTMHGLFVLLNPASTHKSVPIRAGFEILIPATWRSMLWEAMISMCTLLLLT</sequence>
<reference evidence="1 2" key="1">
    <citation type="submission" date="2019-07" db="EMBL/GenBank/DDBJ databases">
        <title>De Novo Assembly of kiwifruit Actinidia rufa.</title>
        <authorList>
            <person name="Sugita-Konishi S."/>
            <person name="Sato K."/>
            <person name="Mori E."/>
            <person name="Abe Y."/>
            <person name="Kisaki G."/>
            <person name="Hamano K."/>
            <person name="Suezawa K."/>
            <person name="Otani M."/>
            <person name="Fukuda T."/>
            <person name="Manabe T."/>
            <person name="Gomi K."/>
            <person name="Tabuchi M."/>
            <person name="Akimitsu K."/>
            <person name="Kataoka I."/>
        </authorList>
    </citation>
    <scope>NUCLEOTIDE SEQUENCE [LARGE SCALE GENOMIC DNA]</scope>
    <source>
        <strain evidence="2">cv. Fuchu</strain>
    </source>
</reference>
<protein>
    <submittedName>
        <fullName evidence="1">Uncharacterized protein</fullName>
    </submittedName>
</protein>
<accession>A0A7J0ES14</accession>
<dbReference type="Proteomes" id="UP000585474">
    <property type="component" value="Unassembled WGS sequence"/>
</dbReference>
<dbReference type="EMBL" id="BJWL01000006">
    <property type="protein sequence ID" value="GFY88347.1"/>
    <property type="molecule type" value="Genomic_DNA"/>
</dbReference>
<comment type="caution">
    <text evidence="1">The sequence shown here is derived from an EMBL/GenBank/DDBJ whole genome shotgun (WGS) entry which is preliminary data.</text>
</comment>